<protein>
    <submittedName>
        <fullName evidence="2">Transmembrane activator of PrtI</fullName>
    </submittedName>
</protein>
<reference evidence="2 3" key="1">
    <citation type="submission" date="2017-12" db="EMBL/GenBank/DDBJ databases">
        <title>Genome sequence of the active heterotrophic nitrifier-denitrifier, Cupriavidus pauculus UM1.</title>
        <authorList>
            <person name="Putonti C."/>
            <person name="Castignetti D."/>
        </authorList>
    </citation>
    <scope>NUCLEOTIDE SEQUENCE [LARGE SCALE GENOMIC DNA]</scope>
    <source>
        <strain evidence="2 3">UM1</strain>
    </source>
</reference>
<evidence type="ECO:0000256" key="1">
    <source>
        <dbReference type="SAM" id="Phobius"/>
    </source>
</evidence>
<proteinExistence type="predicted"/>
<dbReference type="EMBL" id="PJRP01000020">
    <property type="protein sequence ID" value="PLP97102.1"/>
    <property type="molecule type" value="Genomic_DNA"/>
</dbReference>
<dbReference type="OrthoDB" id="9152892at2"/>
<keyword evidence="1" id="KW-0472">Membrane</keyword>
<dbReference type="RefSeq" id="WP_101684864.1">
    <property type="nucleotide sequence ID" value="NZ_PJRP01000020.1"/>
</dbReference>
<keyword evidence="1" id="KW-1133">Transmembrane helix</keyword>
<keyword evidence="1 2" id="KW-0812">Transmembrane</keyword>
<comment type="caution">
    <text evidence="2">The sequence shown here is derived from an EMBL/GenBank/DDBJ whole genome shotgun (WGS) entry which is preliminary data.</text>
</comment>
<gene>
    <name evidence="2" type="ORF">CYJ10_28895</name>
</gene>
<accession>A0A2N5C4F9</accession>
<evidence type="ECO:0000313" key="2">
    <source>
        <dbReference type="EMBL" id="PLP97102.1"/>
    </source>
</evidence>
<organism evidence="2 3">
    <name type="scientific">Cupriavidus pauculus</name>
    <dbReference type="NCBI Taxonomy" id="82633"/>
    <lineage>
        <taxon>Bacteria</taxon>
        <taxon>Pseudomonadati</taxon>
        <taxon>Pseudomonadota</taxon>
        <taxon>Betaproteobacteria</taxon>
        <taxon>Burkholderiales</taxon>
        <taxon>Burkholderiaceae</taxon>
        <taxon>Cupriavidus</taxon>
    </lineage>
</organism>
<dbReference type="Proteomes" id="UP000234341">
    <property type="component" value="Unassembled WGS sequence"/>
</dbReference>
<sequence length="255" mass="28653">MNTLMPTEPELHAYVDGELDETRRLQIDALIDSHPELAREVEQIRQDMQRLRASMEPPPADTPARLDPFRIRRGLRDRLRHRAAIAASLVMALAVGGMGGWQSREIALRQSYPPMADAMSAYRLFAVSATPQMVDVKVDAQATDERELQTWLNRHFVQPAPLPDFSAYGFHPVGGRLMSSEQGPAAMILYQNPQMQSIVYYVRPQGDLRLRNGSRTEGNLMAQYWRNGRYLYAVVSPTDNPAALPVQRAVAPGDT</sequence>
<feature type="transmembrane region" description="Helical" evidence="1">
    <location>
        <begin position="83"/>
        <end position="101"/>
    </location>
</feature>
<name>A0A2N5C4F9_9BURK</name>
<evidence type="ECO:0000313" key="3">
    <source>
        <dbReference type="Proteomes" id="UP000234341"/>
    </source>
</evidence>
<dbReference type="AlphaFoldDB" id="A0A2N5C4F9"/>